<dbReference type="FunFam" id="1.10.630.10:FF:000004">
    <property type="entry name" value="cytochrome P450 2D15 isoform X1"/>
    <property type="match status" value="1"/>
</dbReference>
<evidence type="ECO:0000256" key="8">
    <source>
        <dbReference type="RuleBase" id="RU000461"/>
    </source>
</evidence>
<evidence type="ECO:0000313" key="10">
    <source>
        <dbReference type="Proteomes" id="UP001519460"/>
    </source>
</evidence>
<dbReference type="GO" id="GO:0004497">
    <property type="term" value="F:monooxygenase activity"/>
    <property type="evidence" value="ECO:0007669"/>
    <property type="project" value="UniProtKB-KW"/>
</dbReference>
<sequence length="497" mass="56618">MLLLEPTTCLVFVTVFLILWLLLRSRRPSLLYPLPPGPPYPLPVLGHLHLMSKDPREQLCKWRQQYGDMFSLYMGNHLVIVMSSYSLLKEAFVKHGDVFSHRPPMFLFDHLTWGKGLVLSRGELWKEQRKISLEILRELGVGKNILAEKIQEEVVYFLKAIEAESGLSFDPGTVTHHSVANVICSLTFGQRYDHGDPVFLKYLESVEQGMKDVGQAAAILNFLPFLRYLPGDLFRLKSLVQSRDSCDAMYISSIEEHKQEYDENSLHDFIAVYLREIKKREAAGVKSTVTEANLVRAVADLFAAGMETTATTLRWAMVFFLHYPEVQEKCYQQIKEKVGTARLPTVLDKPSLPYIEATVMEILRKANLVPLGIQHSVNEDVVFRGFSIPKDTVLLPLMETVLADPEIWSDPDEFRPERFLTKEGTCSRPDEFVPFSLGRRSCLGEALARMELFLFLSGMIQRFQFLPPEDGELPSLDGILSVTYSPKPFKLRAVART</sequence>
<protein>
    <recommendedName>
        <fullName evidence="11">Cytochrome P450</fullName>
    </recommendedName>
</protein>
<keyword evidence="4 8" id="KW-0560">Oxidoreductase</keyword>
<evidence type="ECO:0000256" key="2">
    <source>
        <dbReference type="ARBA" id="ARBA00010617"/>
    </source>
</evidence>
<dbReference type="GO" id="GO:0046872">
    <property type="term" value="F:metal ion binding"/>
    <property type="evidence" value="ECO:0007669"/>
    <property type="project" value="UniProtKB-KW"/>
</dbReference>
<dbReference type="PRINTS" id="PR00385">
    <property type="entry name" value="P450"/>
</dbReference>
<evidence type="ECO:0000256" key="5">
    <source>
        <dbReference type="ARBA" id="ARBA00023004"/>
    </source>
</evidence>
<dbReference type="PANTHER" id="PTHR24300:SF403">
    <property type="entry name" value="CYTOCHROME P450 306A1"/>
    <property type="match status" value="1"/>
</dbReference>
<evidence type="ECO:0000256" key="7">
    <source>
        <dbReference type="PIRSR" id="PIRSR602401-1"/>
    </source>
</evidence>
<dbReference type="Gene3D" id="1.10.630.10">
    <property type="entry name" value="Cytochrome P450"/>
    <property type="match status" value="1"/>
</dbReference>
<dbReference type="InterPro" id="IPR036396">
    <property type="entry name" value="Cyt_P450_sf"/>
</dbReference>
<gene>
    <name evidence="9" type="ORF">BaRGS_00028145</name>
</gene>
<evidence type="ECO:0000313" key="9">
    <source>
        <dbReference type="EMBL" id="KAK7480569.1"/>
    </source>
</evidence>
<comment type="cofactor">
    <cofactor evidence="7">
        <name>heme</name>
        <dbReference type="ChEBI" id="CHEBI:30413"/>
    </cofactor>
</comment>
<keyword evidence="6" id="KW-0472">Membrane</keyword>
<dbReference type="EMBL" id="JACVVK020000278">
    <property type="protein sequence ID" value="KAK7480569.1"/>
    <property type="molecule type" value="Genomic_DNA"/>
</dbReference>
<dbReference type="PRINTS" id="PR01686">
    <property type="entry name" value="EP450ICYP2D"/>
</dbReference>
<dbReference type="PROSITE" id="PS00086">
    <property type="entry name" value="CYTOCHROME_P450"/>
    <property type="match status" value="1"/>
</dbReference>
<keyword evidence="3 7" id="KW-0479">Metal-binding</keyword>
<evidence type="ECO:0000256" key="3">
    <source>
        <dbReference type="ARBA" id="ARBA00022723"/>
    </source>
</evidence>
<comment type="subcellular location">
    <subcellularLocation>
        <location evidence="1">Membrane</location>
    </subcellularLocation>
</comment>
<dbReference type="InterPro" id="IPR017972">
    <property type="entry name" value="Cyt_P450_CS"/>
</dbReference>
<comment type="similarity">
    <text evidence="2 8">Belongs to the cytochrome P450 family.</text>
</comment>
<dbReference type="InterPro" id="IPR001128">
    <property type="entry name" value="Cyt_P450"/>
</dbReference>
<reference evidence="9 10" key="1">
    <citation type="journal article" date="2023" name="Sci. Data">
        <title>Genome assembly of the Korean intertidal mud-creeper Batillaria attramentaria.</title>
        <authorList>
            <person name="Patra A.K."/>
            <person name="Ho P.T."/>
            <person name="Jun S."/>
            <person name="Lee S.J."/>
            <person name="Kim Y."/>
            <person name="Won Y.J."/>
        </authorList>
    </citation>
    <scope>NUCLEOTIDE SEQUENCE [LARGE SCALE GENOMIC DNA]</scope>
    <source>
        <strain evidence="9">Wonlab-2016</strain>
    </source>
</reference>
<accession>A0ABD0K0N0</accession>
<dbReference type="SUPFAM" id="SSF48264">
    <property type="entry name" value="Cytochrome P450"/>
    <property type="match status" value="1"/>
</dbReference>
<dbReference type="PANTHER" id="PTHR24300">
    <property type="entry name" value="CYTOCHROME P450 508A4-RELATED"/>
    <property type="match status" value="1"/>
</dbReference>
<dbReference type="GO" id="GO:0016020">
    <property type="term" value="C:membrane"/>
    <property type="evidence" value="ECO:0007669"/>
    <property type="project" value="UniProtKB-SubCell"/>
</dbReference>
<dbReference type="PRINTS" id="PR00463">
    <property type="entry name" value="EP450I"/>
</dbReference>
<name>A0ABD0K0N0_9CAEN</name>
<dbReference type="InterPro" id="IPR008069">
    <property type="entry name" value="Cyt_P450_E_grp-I_CYP2D-like"/>
</dbReference>
<dbReference type="AlphaFoldDB" id="A0ABD0K0N0"/>
<evidence type="ECO:0000256" key="1">
    <source>
        <dbReference type="ARBA" id="ARBA00004370"/>
    </source>
</evidence>
<dbReference type="InterPro" id="IPR002401">
    <property type="entry name" value="Cyt_P450_E_grp-I"/>
</dbReference>
<proteinExistence type="inferred from homology"/>
<dbReference type="Pfam" id="PF00067">
    <property type="entry name" value="p450"/>
    <property type="match status" value="1"/>
</dbReference>
<organism evidence="9 10">
    <name type="scientific">Batillaria attramentaria</name>
    <dbReference type="NCBI Taxonomy" id="370345"/>
    <lineage>
        <taxon>Eukaryota</taxon>
        <taxon>Metazoa</taxon>
        <taxon>Spiralia</taxon>
        <taxon>Lophotrochozoa</taxon>
        <taxon>Mollusca</taxon>
        <taxon>Gastropoda</taxon>
        <taxon>Caenogastropoda</taxon>
        <taxon>Sorbeoconcha</taxon>
        <taxon>Cerithioidea</taxon>
        <taxon>Batillariidae</taxon>
        <taxon>Batillaria</taxon>
    </lineage>
</organism>
<evidence type="ECO:0000256" key="4">
    <source>
        <dbReference type="ARBA" id="ARBA00023002"/>
    </source>
</evidence>
<dbReference type="InterPro" id="IPR050182">
    <property type="entry name" value="Cytochrome_P450_fam2"/>
</dbReference>
<keyword evidence="10" id="KW-1185">Reference proteome</keyword>
<dbReference type="Proteomes" id="UP001519460">
    <property type="component" value="Unassembled WGS sequence"/>
</dbReference>
<feature type="binding site" description="axial binding residue" evidence="7">
    <location>
        <position position="442"/>
    </location>
    <ligand>
        <name>heme</name>
        <dbReference type="ChEBI" id="CHEBI:30413"/>
    </ligand>
    <ligandPart>
        <name>Fe</name>
        <dbReference type="ChEBI" id="CHEBI:18248"/>
    </ligandPart>
</feature>
<evidence type="ECO:0008006" key="11">
    <source>
        <dbReference type="Google" id="ProtNLM"/>
    </source>
</evidence>
<comment type="caution">
    <text evidence="9">The sequence shown here is derived from an EMBL/GenBank/DDBJ whole genome shotgun (WGS) entry which is preliminary data.</text>
</comment>
<keyword evidence="8" id="KW-0503">Monooxygenase</keyword>
<keyword evidence="7 8" id="KW-0349">Heme</keyword>
<keyword evidence="5 7" id="KW-0408">Iron</keyword>
<evidence type="ECO:0000256" key="6">
    <source>
        <dbReference type="ARBA" id="ARBA00023136"/>
    </source>
</evidence>